<comment type="caution">
    <text evidence="4">The sequence shown here is derived from an EMBL/GenBank/DDBJ whole genome shotgun (WGS) entry which is preliminary data.</text>
</comment>
<sequence length="316" mass="35495">MFVLLGFIVLILHIVAIRSSVTQESPSCVVTLRPWLPRDRTYCSVFKYNCYHRGSTSPTNQDIKQLDEEALAVLIFEHCPALEVPTGIQRFYNLLGLELYNSTVVDWSLDAAISSDAHPNLAYLIMPFVNMSEIPEGILQPFPPLLTDLELIGSNLTEFPNRIASAWSGLTLLFLEYNALPEMPDIILQLHMLDTLSLTGNNLTSFPNFRDNEFNFVFLSLGHNPMVELPQETPASIRFNFLSLEGTGLVSIPGWVQNPIKTINKIYLRDTPFCVSLPTQVADASFGASDVTTCMTEDQRGSGRYPVEFMKKLRQL</sequence>
<keyword evidence="1" id="KW-0433">Leucine-rich repeat</keyword>
<dbReference type="InterPro" id="IPR032675">
    <property type="entry name" value="LRR_dom_sf"/>
</dbReference>
<evidence type="ECO:0000313" key="5">
    <source>
        <dbReference type="Proteomes" id="UP001146120"/>
    </source>
</evidence>
<reference evidence="4" key="2">
    <citation type="journal article" date="2023" name="Microbiol Resour">
        <title>Decontamination and Annotation of the Draft Genome Sequence of the Oomycete Lagenidium giganteum ARSEF 373.</title>
        <authorList>
            <person name="Morgan W.R."/>
            <person name="Tartar A."/>
        </authorList>
    </citation>
    <scope>NUCLEOTIDE SEQUENCE</scope>
    <source>
        <strain evidence="4">ARSEF 373</strain>
    </source>
</reference>
<dbReference type="Gene3D" id="3.80.10.10">
    <property type="entry name" value="Ribonuclease Inhibitor"/>
    <property type="match status" value="1"/>
</dbReference>
<dbReference type="GO" id="GO:0005615">
    <property type="term" value="C:extracellular space"/>
    <property type="evidence" value="ECO:0007669"/>
    <property type="project" value="TreeGrafter"/>
</dbReference>
<dbReference type="PROSITE" id="PS51450">
    <property type="entry name" value="LRR"/>
    <property type="match status" value="1"/>
</dbReference>
<organism evidence="4 5">
    <name type="scientific">Lagenidium giganteum</name>
    <dbReference type="NCBI Taxonomy" id="4803"/>
    <lineage>
        <taxon>Eukaryota</taxon>
        <taxon>Sar</taxon>
        <taxon>Stramenopiles</taxon>
        <taxon>Oomycota</taxon>
        <taxon>Peronosporomycetes</taxon>
        <taxon>Pythiales</taxon>
        <taxon>Pythiaceae</taxon>
    </lineage>
</organism>
<evidence type="ECO:0000313" key="4">
    <source>
        <dbReference type="EMBL" id="DAZ98721.1"/>
    </source>
</evidence>
<dbReference type="InterPro" id="IPR001611">
    <property type="entry name" value="Leu-rich_rpt"/>
</dbReference>
<evidence type="ECO:0000256" key="1">
    <source>
        <dbReference type="ARBA" id="ARBA00022614"/>
    </source>
</evidence>
<dbReference type="PANTHER" id="PTHR45712">
    <property type="entry name" value="AGAP008170-PA"/>
    <property type="match status" value="1"/>
</dbReference>
<dbReference type="AlphaFoldDB" id="A0AAV2YZN6"/>
<evidence type="ECO:0000256" key="3">
    <source>
        <dbReference type="SAM" id="SignalP"/>
    </source>
</evidence>
<proteinExistence type="predicted"/>
<feature type="signal peptide" evidence="3">
    <location>
        <begin position="1"/>
        <end position="19"/>
    </location>
</feature>
<keyword evidence="5" id="KW-1185">Reference proteome</keyword>
<feature type="chain" id="PRO_5043920878" evidence="3">
    <location>
        <begin position="20"/>
        <end position="316"/>
    </location>
</feature>
<accession>A0AAV2YZN6</accession>
<dbReference type="SUPFAM" id="SSF52058">
    <property type="entry name" value="L domain-like"/>
    <property type="match status" value="1"/>
</dbReference>
<name>A0AAV2YZN6_9STRA</name>
<reference evidence="4" key="1">
    <citation type="submission" date="2022-11" db="EMBL/GenBank/DDBJ databases">
        <authorList>
            <person name="Morgan W.R."/>
            <person name="Tartar A."/>
        </authorList>
    </citation>
    <scope>NUCLEOTIDE SEQUENCE</scope>
    <source>
        <strain evidence="4">ARSEF 373</strain>
    </source>
</reference>
<dbReference type="InterPro" id="IPR050333">
    <property type="entry name" value="SLRP"/>
</dbReference>
<dbReference type="EMBL" id="DAKRPA010000099">
    <property type="protein sequence ID" value="DAZ98721.1"/>
    <property type="molecule type" value="Genomic_DNA"/>
</dbReference>
<dbReference type="PANTHER" id="PTHR45712:SF22">
    <property type="entry name" value="INSULIN-LIKE GROWTH FACTOR-BINDING PROTEIN COMPLEX ACID LABILE SUBUNIT"/>
    <property type="match status" value="1"/>
</dbReference>
<protein>
    <submittedName>
        <fullName evidence="4">Uncharacterized protein</fullName>
    </submittedName>
</protein>
<gene>
    <name evidence="4" type="ORF">N0F65_006753</name>
</gene>
<evidence type="ECO:0000256" key="2">
    <source>
        <dbReference type="ARBA" id="ARBA00022737"/>
    </source>
</evidence>
<dbReference type="Proteomes" id="UP001146120">
    <property type="component" value="Unassembled WGS sequence"/>
</dbReference>
<keyword evidence="2" id="KW-0677">Repeat</keyword>
<keyword evidence="3" id="KW-0732">Signal</keyword>